<feature type="compositionally biased region" description="Low complexity" evidence="1">
    <location>
        <begin position="471"/>
        <end position="485"/>
    </location>
</feature>
<feature type="compositionally biased region" description="Basic and acidic residues" evidence="1">
    <location>
        <begin position="658"/>
        <end position="675"/>
    </location>
</feature>
<evidence type="ECO:0000256" key="2">
    <source>
        <dbReference type="SAM" id="SignalP"/>
    </source>
</evidence>
<feature type="compositionally biased region" description="Low complexity" evidence="1">
    <location>
        <begin position="621"/>
        <end position="643"/>
    </location>
</feature>
<feature type="compositionally biased region" description="Pro residues" evidence="1">
    <location>
        <begin position="418"/>
        <end position="438"/>
    </location>
</feature>
<sequence>MTQASRCAVLLSLFLLCERVVHSFAPIAIISTSTITNAKSALLATKTTTRLFSGMMGGGNSGYGNSGYGNNMNNNQRREEIVAFQVTTVFDQEELLARERDQPMFTSAVRRDIYRILKSPYNPSLGGEDNGRQIFGSVLLAKSSDGAGPNAAWDTFAFAAKGANPSGFTILDDEQMLEAISSIGKITPVALAITQAFEAYLAQLVQLYWAEPEASQLSIEFLVAFGNEMTPRLDINNRIRSTRLVPQEIEILCQQPFANFVDNESLETFQGETMRGMNMDAIRSAPPPEIIPLAGNYGNSDLGMNTRPNTGPAYNPSTNNNNGNINNGNTYGGNNGYNRNPYGSNDPYGQPPPPQQQPPLQNSPYGVPPPPPQQQQPRQNSPYGVPPPPPQQQQPLKNGPYGVPPPQQQQPRQNSPYGVPPPPPQQQQPRQNPPPMQQPGPYSNPNNNNMDFNNRPNDPNGYNNNPPPPSGGRSYGSRGNTYSGSTDDSRNVGRNNNGQVYGNNMPDQGRPLQGNTDGYNYNSNTNNDGFRSNSKLRGYDNRNPNGNDMMNNNGPPYGNGPNNGPNNGSYGNPNDNNSGARYANNSPYANNNNNNNNNQSPPYGDNRGPPPPPPGPPQSAPPNNFGNNMNLNGGTNNNNNNGNNRGGGLNSYGNGLYEDVRRGSKRDNALWDDNPRGNNNNAGDKGWYENF</sequence>
<evidence type="ECO:0000313" key="4">
    <source>
        <dbReference type="Proteomes" id="UP001295423"/>
    </source>
</evidence>
<keyword evidence="4" id="KW-1185">Reference proteome</keyword>
<accession>A0AAD2CGI6</accession>
<dbReference type="EMBL" id="CAKOGP040000258">
    <property type="protein sequence ID" value="CAJ1933304.1"/>
    <property type="molecule type" value="Genomic_DNA"/>
</dbReference>
<dbReference type="AlphaFoldDB" id="A0AAD2CGI6"/>
<dbReference type="PANTHER" id="PTHR36911:SF1">
    <property type="entry name" value="LIM ZINC-BINDING DOMAIN-CONTAINING PROTEIN"/>
    <property type="match status" value="1"/>
</dbReference>
<organism evidence="3 4">
    <name type="scientific">Cylindrotheca closterium</name>
    <dbReference type="NCBI Taxonomy" id="2856"/>
    <lineage>
        <taxon>Eukaryota</taxon>
        <taxon>Sar</taxon>
        <taxon>Stramenopiles</taxon>
        <taxon>Ochrophyta</taxon>
        <taxon>Bacillariophyta</taxon>
        <taxon>Bacillariophyceae</taxon>
        <taxon>Bacillariophycidae</taxon>
        <taxon>Bacillariales</taxon>
        <taxon>Bacillariaceae</taxon>
        <taxon>Cylindrotheca</taxon>
    </lineage>
</organism>
<feature type="region of interest" description="Disordered" evidence="1">
    <location>
        <begin position="292"/>
        <end position="691"/>
    </location>
</feature>
<reference evidence="3" key="1">
    <citation type="submission" date="2023-08" db="EMBL/GenBank/DDBJ databases">
        <authorList>
            <person name="Audoor S."/>
            <person name="Bilcke G."/>
        </authorList>
    </citation>
    <scope>NUCLEOTIDE SEQUENCE</scope>
</reference>
<evidence type="ECO:0000313" key="3">
    <source>
        <dbReference type="EMBL" id="CAJ1933304.1"/>
    </source>
</evidence>
<protein>
    <submittedName>
        <fullName evidence="3">Uncharacterized protein</fullName>
    </submittedName>
</protein>
<gene>
    <name evidence="3" type="ORF">CYCCA115_LOCUS3250</name>
</gene>
<feature type="compositionally biased region" description="Pro residues" evidence="1">
    <location>
        <begin position="608"/>
        <end position="620"/>
    </location>
</feature>
<name>A0AAD2CGI6_9STRA</name>
<feature type="signal peptide" evidence="2">
    <location>
        <begin position="1"/>
        <end position="23"/>
    </location>
</feature>
<feature type="compositionally biased region" description="Polar residues" evidence="1">
    <location>
        <begin position="492"/>
        <end position="506"/>
    </location>
</feature>
<feature type="compositionally biased region" description="Low complexity" evidence="1">
    <location>
        <begin position="336"/>
        <end position="345"/>
    </location>
</feature>
<keyword evidence="2" id="KW-0732">Signal</keyword>
<comment type="caution">
    <text evidence="3">The sequence shown here is derived from an EMBL/GenBank/DDBJ whole genome shotgun (WGS) entry which is preliminary data.</text>
</comment>
<dbReference type="PANTHER" id="PTHR36911">
    <property type="entry name" value="LIM ZINC-BINDING DOMAIN-CONTAINING PROTEIN-RELATED"/>
    <property type="match status" value="1"/>
</dbReference>
<feature type="compositionally biased region" description="Polar residues" evidence="1">
    <location>
        <begin position="513"/>
        <end position="535"/>
    </location>
</feature>
<feature type="compositionally biased region" description="Low complexity" evidence="1">
    <location>
        <begin position="439"/>
        <end position="464"/>
    </location>
</feature>
<feature type="chain" id="PRO_5042023856" evidence="2">
    <location>
        <begin position="24"/>
        <end position="691"/>
    </location>
</feature>
<feature type="compositionally biased region" description="Low complexity" evidence="1">
    <location>
        <begin position="543"/>
        <end position="607"/>
    </location>
</feature>
<evidence type="ECO:0000256" key="1">
    <source>
        <dbReference type="SAM" id="MobiDB-lite"/>
    </source>
</evidence>
<proteinExistence type="predicted"/>
<dbReference type="Proteomes" id="UP001295423">
    <property type="component" value="Unassembled WGS sequence"/>
</dbReference>
<feature type="compositionally biased region" description="Low complexity" evidence="1">
    <location>
        <begin position="314"/>
        <end position="329"/>
    </location>
</feature>
<feature type="compositionally biased region" description="Polar residues" evidence="1">
    <location>
        <begin position="297"/>
        <end position="309"/>
    </location>
</feature>